<comment type="caution">
    <text evidence="5">The sequence shown here is derived from an EMBL/GenBank/DDBJ whole genome shotgun (WGS) entry which is preliminary data.</text>
</comment>
<keyword evidence="1" id="KW-0326">Glycosidase</keyword>
<dbReference type="GO" id="GO:0016798">
    <property type="term" value="F:hydrolase activity, acting on glycosyl bonds"/>
    <property type="evidence" value="ECO:0007669"/>
    <property type="project" value="UniProtKB-KW"/>
</dbReference>
<gene>
    <name evidence="5" type="ORF">HD599_001022</name>
</gene>
<protein>
    <recommendedName>
        <fullName evidence="4">Fibronectin type-III domain-containing protein</fullName>
    </recommendedName>
</protein>
<dbReference type="Gene3D" id="2.60.40.2810">
    <property type="match status" value="1"/>
</dbReference>
<evidence type="ECO:0000256" key="3">
    <source>
        <dbReference type="SAM" id="Phobius"/>
    </source>
</evidence>
<organism evidence="5 6">
    <name type="scientific">Conyzicola lurida</name>
    <dbReference type="NCBI Taxonomy" id="1172621"/>
    <lineage>
        <taxon>Bacteria</taxon>
        <taxon>Bacillati</taxon>
        <taxon>Actinomycetota</taxon>
        <taxon>Actinomycetes</taxon>
        <taxon>Micrococcales</taxon>
        <taxon>Microbacteriaceae</taxon>
        <taxon>Conyzicola</taxon>
    </lineage>
</organism>
<name>A0A841AMP7_9MICO</name>
<dbReference type="InterPro" id="IPR036116">
    <property type="entry name" value="FN3_sf"/>
</dbReference>
<evidence type="ECO:0000256" key="1">
    <source>
        <dbReference type="ARBA" id="ARBA00023295"/>
    </source>
</evidence>
<dbReference type="Proteomes" id="UP000536685">
    <property type="component" value="Unassembled WGS sequence"/>
</dbReference>
<dbReference type="Gene3D" id="2.60.40.10">
    <property type="entry name" value="Immunoglobulins"/>
    <property type="match status" value="2"/>
</dbReference>
<dbReference type="Pfam" id="PF17963">
    <property type="entry name" value="Big_9"/>
    <property type="match status" value="5"/>
</dbReference>
<keyword evidence="3" id="KW-0472">Membrane</keyword>
<keyword evidence="6" id="KW-1185">Reference proteome</keyword>
<keyword evidence="2" id="KW-0624">Polysaccharide degradation</keyword>
<dbReference type="GO" id="GO:0000272">
    <property type="term" value="P:polysaccharide catabolic process"/>
    <property type="evidence" value="ECO:0007669"/>
    <property type="project" value="UniProtKB-KW"/>
</dbReference>
<dbReference type="Pfam" id="PF00041">
    <property type="entry name" value="fn3"/>
    <property type="match status" value="2"/>
</dbReference>
<dbReference type="NCBIfam" id="NF012211">
    <property type="entry name" value="tand_rpt_95"/>
    <property type="match status" value="1"/>
</dbReference>
<evidence type="ECO:0000256" key="2">
    <source>
        <dbReference type="ARBA" id="ARBA00023326"/>
    </source>
</evidence>
<evidence type="ECO:0000259" key="4">
    <source>
        <dbReference type="PROSITE" id="PS50853"/>
    </source>
</evidence>
<dbReference type="SUPFAM" id="SSF49265">
    <property type="entry name" value="Fibronectin type III"/>
    <property type="match status" value="1"/>
</dbReference>
<feature type="domain" description="Fibronectin type-III" evidence="4">
    <location>
        <begin position="1575"/>
        <end position="1664"/>
    </location>
</feature>
<reference evidence="5 6" key="1">
    <citation type="submission" date="2020-08" db="EMBL/GenBank/DDBJ databases">
        <title>Sequencing the genomes of 1000 actinobacteria strains.</title>
        <authorList>
            <person name="Klenk H.-P."/>
        </authorList>
    </citation>
    <scope>NUCLEOTIDE SEQUENCE [LARGE SCALE GENOMIC DNA]</scope>
    <source>
        <strain evidence="5 6">DSM 105784</strain>
    </source>
</reference>
<dbReference type="InterPro" id="IPR013783">
    <property type="entry name" value="Ig-like_fold"/>
</dbReference>
<dbReference type="RefSeq" id="WP_184234235.1">
    <property type="nucleotide sequence ID" value="NZ_JACHMJ010000001.1"/>
</dbReference>
<proteinExistence type="predicted"/>
<keyword evidence="3" id="KW-0812">Transmembrane</keyword>
<sequence length="1959" mass="203279">MIRRWIAGHKSLVATATSASVVAVLVATVALVSSGYTAQRLDLNDASVWVSNGAERFVGRANTEVFELNSVVAGEGAELDVVQRGSTVLLFDRGDATLDIVDAATSAITDRVPLPPSEPGVFLAGDNAVLYSGGSGEVWILPVAELADFDTGQEPTLNLGPDAVVSVDENGLLFAFSPDTQRVYSVNAALTTSVDSSEATELGGTSGDYAVTSVGGRWAVLDVDGEQLETGGRVVDLADLLDGAEPVLQNAAAAGSSVLVSFAGGLASVPLGKGDPDLLFAGGAGTTTAPAVVDGCAYAAWSNGQSWRQCGIDDAAGADEADLQQLLDVPSTAALDFQVNGSRIVLNDAGAGASWAVADQGQIIDNWDDLITVDEDQEQVEQNASDTPPEVEKDQVPPVAVDDQLGARAGRSSVLPVLLNDYDPNADVIVISAVTAIDPSLGRIDVIENRQMLQISLDEAASGVISFGYTIDDGRGGSASATVEVTVRSPEENSPPQQVRTTALTLESGGQETVPVLDDWVDPDGDPFYLESATAGEPLTVSYKPEGSVIVTDSGSDTGSSVVSLVVSDGSASAPGSLAVSVMAPGEVPIVADPFVVLAYAGQEKSISPLDHVRGGNGSVRLNAVPAKAGVTITPSYETGTFQFSSDLVRSHYLEYVVTDNDQTVTGLVRVDVVAPPDANTAPITRPKTVFVPTLSSRTVDISSTDEDPAGGVLLVTGVVNVPSDSGVRAETLEQRSVRVTLTGPLAGPVTFGYRVTNGLAQAEGTITVIEVAPPDQRQPPVARDDTATVRVGDAIMIDVMANDEQPDGEQITLNPELVDGLTGDSGLLFVSGTTLRYLAPQTAGNYSAVYEIIGPLGQTAQAQVNIEVREPNLETNHAPVPVTVTARVFAGESVRIDIPLDGIDPDGDSVQLLGQETSPEKGGVVAVGASTIDYNAGAYSAGTDTFTYTVMDSLGARATGTVRVGISPKLEGTRNPVAIEDEVTVRPGTTVLVQVLANDSDPDGGALSVTDVQPNDENLTAEIEDSTLVRITAPNSPGNYGLVYTIANEVGGSSSNFVTVVVSSDAPLSYPLARDTVLTLTDVLDRTSIDVDVLANVFFADGDARDLDLSIVSGYGDSAVVTANKSVRVTIGDSRQIIPFAVSRPDDSSAVSYAFIWVPGFDDALPQLNRDAPALVVESEATIRIDLNDYVVAVGGKQVRLTDSSTVRATHSNGSSLVVDADTLSFTSADLYFGSASISFEVTDGDSATDPDGHTANLVLPITVEPRENQPPVFTGATIDFEPGEERTIDLTALTNYPYEDDLDELAYTVGSPAPDGFTATLAGQSLVLRASDDAVKGSSTAVSLGVSDALSSGQAGRIQLQVVASTRPRAVPAEDAAIAQRGQTTVVDVLANDEATNPFPGQPLRVVAVRGLDGSTLPAGVSVTASEDNSRLTVSVAGNALPADATLQYQVADASRDPDRYVWGAIRISVQDVPDAPVMPTRQAATFTAGEMTLRLTAPQQNNSAITNYRVSSGGYSHDCGTTLICTLPGLEVGKAYSFQVVAVNAIGDSAPSPASAPYTIDYLPAAPVAKVVPTDPDDAPTGGALTVTWPFVGDPDPGTRIVDYVVELTGRASVVVPRTATSTTITGLPTNTTYEVRVYARNSAQVTTDAEWVRSGTVSATTVGPPIVGTPAPVAVNDVDGNITVTWGAFGENGGAPVTYDIRKVEGEVTVADCDAAPSLRDVTSPWVDENAVDGTAYSYVVYGDNGSYCTPVSTGATTSLAAPGFARAEVGIEVRPTTPTVLNEVTGDDLTTGRYEIRVGTNLRVASGTAERYEYRLNGGAWAPTVAGQWLTSAADTRVYGVPQVVELRGCRDASQTYCGPASDAVTLTPVNARGSVRTCIADRPLDYATPANGSGATTTVLMSYYTLANPTWSPFYFDSDDAVPLTATGVRLKVAVTVGGITYTDPGYAEGTCR</sequence>
<evidence type="ECO:0000313" key="6">
    <source>
        <dbReference type="Proteomes" id="UP000536685"/>
    </source>
</evidence>
<dbReference type="InterPro" id="IPR003961">
    <property type="entry name" value="FN3_dom"/>
</dbReference>
<dbReference type="CDD" id="cd00063">
    <property type="entry name" value="FN3"/>
    <property type="match status" value="2"/>
</dbReference>
<keyword evidence="1" id="KW-0378">Hydrolase</keyword>
<dbReference type="SMART" id="SM00060">
    <property type="entry name" value="FN3"/>
    <property type="match status" value="3"/>
</dbReference>
<dbReference type="PROSITE" id="PS50853">
    <property type="entry name" value="FN3"/>
    <property type="match status" value="2"/>
</dbReference>
<keyword evidence="2" id="KW-0119">Carbohydrate metabolism</keyword>
<dbReference type="InterPro" id="IPR011045">
    <property type="entry name" value="N2O_reductase_N"/>
</dbReference>
<feature type="domain" description="Fibronectin type-III" evidence="4">
    <location>
        <begin position="1478"/>
        <end position="1569"/>
    </location>
</feature>
<evidence type="ECO:0000313" key="5">
    <source>
        <dbReference type="EMBL" id="MBB5842699.1"/>
    </source>
</evidence>
<dbReference type="EMBL" id="JACHMJ010000001">
    <property type="protein sequence ID" value="MBB5842699.1"/>
    <property type="molecule type" value="Genomic_DNA"/>
</dbReference>
<keyword evidence="3" id="KW-1133">Transmembrane helix</keyword>
<accession>A0A841AMP7</accession>
<feature type="transmembrane region" description="Helical" evidence="3">
    <location>
        <begin position="12"/>
        <end position="32"/>
    </location>
</feature>
<dbReference type="SUPFAM" id="SSF50974">
    <property type="entry name" value="Nitrous oxide reductase, N-terminal domain"/>
    <property type="match status" value="1"/>
</dbReference>